<evidence type="ECO:0000313" key="8">
    <source>
        <dbReference type="Proteomes" id="UP000077519"/>
    </source>
</evidence>
<dbReference type="InterPro" id="IPR036188">
    <property type="entry name" value="FAD/NAD-bd_sf"/>
</dbReference>
<proteinExistence type="inferred from homology"/>
<keyword evidence="3" id="KW-0274">FAD</keyword>
<dbReference type="InterPro" id="IPR023753">
    <property type="entry name" value="FAD/NAD-binding_dom"/>
</dbReference>
<sequence length="450" mass="47924">MRTWRQRYRTSAPLPASPAKIVVVGGGFGGFYALRTLQKLLEPERATLTLVAPNDYLLYSPLLPEVATGVLDPRDIAVSLRQTLRRAKTVLGHVGSVDFDGRRLSVKGRESESELEWDKLILAPGSVTRQFDIPGVAENAHGLKTLSEATFIRNHVLAQLDAADTLPDTPAGRAERVERLTVVAVGAGYTGTEFVAQMQNWIKGIATRWASIDPDDVRWLLVDVAPAVLPELGEQLGKEAMDVLAERGVEVRLEVSVESATETTVTLTDGTVVPSRTLVWGAGVAPSPLIAKLGLPTEKGRLVVEPDLSVPGHPGVWALGDAAAVPNLATDPSAPTPPTAQHAQRQGVRAARNVAASLGVGEAKPYIHKDLGLVADLGGFDGVAKPLGVQLKGPVAKFVARGYHLYALPTAAARVRVATDWLYASILPTRVVNLDQVRSEDALIAKAQGA</sequence>
<dbReference type="PRINTS" id="PR00368">
    <property type="entry name" value="FADPNR"/>
</dbReference>
<keyword evidence="8" id="KW-1185">Reference proteome</keyword>
<name>A0A177YF07_9NOCA</name>
<comment type="similarity">
    <text evidence="1">Belongs to the NADH dehydrogenase family.</text>
</comment>
<dbReference type="AlphaFoldDB" id="A0A177YF07"/>
<keyword evidence="2" id="KW-0285">Flavoprotein</keyword>
<feature type="domain" description="FAD/NAD(P)-binding" evidence="6">
    <location>
        <begin position="20"/>
        <end position="347"/>
    </location>
</feature>
<dbReference type="GO" id="GO:0003954">
    <property type="term" value="F:NADH dehydrogenase activity"/>
    <property type="evidence" value="ECO:0007669"/>
    <property type="project" value="InterPro"/>
</dbReference>
<evidence type="ECO:0000256" key="3">
    <source>
        <dbReference type="ARBA" id="ARBA00022827"/>
    </source>
</evidence>
<dbReference type="PANTHER" id="PTHR43706">
    <property type="entry name" value="NADH DEHYDROGENASE"/>
    <property type="match status" value="1"/>
</dbReference>
<evidence type="ECO:0000256" key="1">
    <source>
        <dbReference type="ARBA" id="ARBA00005272"/>
    </source>
</evidence>
<dbReference type="InterPro" id="IPR045024">
    <property type="entry name" value="NDH-2"/>
</dbReference>
<keyword evidence="5" id="KW-0520">NAD</keyword>
<dbReference type="Pfam" id="PF07992">
    <property type="entry name" value="Pyr_redox_2"/>
    <property type="match status" value="1"/>
</dbReference>
<evidence type="ECO:0000256" key="4">
    <source>
        <dbReference type="ARBA" id="ARBA00023002"/>
    </source>
</evidence>
<accession>A0A177YF07</accession>
<comment type="caution">
    <text evidence="7">The sequence shown here is derived from an EMBL/GenBank/DDBJ whole genome shotgun (WGS) entry which is preliminary data.</text>
</comment>
<dbReference type="Gene3D" id="3.50.50.100">
    <property type="match status" value="1"/>
</dbReference>
<evidence type="ECO:0000259" key="6">
    <source>
        <dbReference type="Pfam" id="PF07992"/>
    </source>
</evidence>
<dbReference type="PANTHER" id="PTHR43706:SF45">
    <property type="entry name" value="NADH DEHYDROGENASE-LIKE PROTEIN RV1812C"/>
    <property type="match status" value="1"/>
</dbReference>
<evidence type="ECO:0000256" key="2">
    <source>
        <dbReference type="ARBA" id="ARBA00022630"/>
    </source>
</evidence>
<evidence type="ECO:0000313" key="7">
    <source>
        <dbReference type="EMBL" id="OAK53890.1"/>
    </source>
</evidence>
<dbReference type="RefSeq" id="WP_068426525.1">
    <property type="nucleotide sequence ID" value="NZ_LVHI01000014.1"/>
</dbReference>
<dbReference type="SUPFAM" id="SSF51905">
    <property type="entry name" value="FAD/NAD(P)-binding domain"/>
    <property type="match status" value="1"/>
</dbReference>
<keyword evidence="4" id="KW-0560">Oxidoreductase</keyword>
<reference evidence="7 8" key="1">
    <citation type="submission" date="2016-03" db="EMBL/GenBank/DDBJ databases">
        <title>Genome sequence of Rhodococcus kyotonensis KB10.</title>
        <authorList>
            <person name="Jeong H."/>
            <person name="Hong C.E."/>
            <person name="Jo S.H."/>
            <person name="Park J.M."/>
        </authorList>
    </citation>
    <scope>NUCLEOTIDE SEQUENCE [LARGE SCALE GENOMIC DNA]</scope>
    <source>
        <strain evidence="7 8">KB10</strain>
    </source>
</reference>
<dbReference type="EMBL" id="LVHI01000014">
    <property type="protein sequence ID" value="OAK53890.1"/>
    <property type="molecule type" value="Genomic_DNA"/>
</dbReference>
<dbReference type="Proteomes" id="UP000077519">
    <property type="component" value="Unassembled WGS sequence"/>
</dbReference>
<gene>
    <name evidence="7" type="ORF">A3K89_21505</name>
</gene>
<organism evidence="7 8">
    <name type="scientific">Rhodococcoides kyotonense</name>
    <dbReference type="NCBI Taxonomy" id="398843"/>
    <lineage>
        <taxon>Bacteria</taxon>
        <taxon>Bacillati</taxon>
        <taxon>Actinomycetota</taxon>
        <taxon>Actinomycetes</taxon>
        <taxon>Mycobacteriales</taxon>
        <taxon>Nocardiaceae</taxon>
        <taxon>Rhodococcoides</taxon>
    </lineage>
</organism>
<evidence type="ECO:0000256" key="5">
    <source>
        <dbReference type="ARBA" id="ARBA00023027"/>
    </source>
</evidence>
<protein>
    <submittedName>
        <fullName evidence="7">Pyridine nucleotide-disulfide oxidoreductase</fullName>
    </submittedName>
</protein>
<dbReference type="PRINTS" id="PR00411">
    <property type="entry name" value="PNDRDTASEI"/>
</dbReference>